<proteinExistence type="predicted"/>
<dbReference type="EMBL" id="JBBBNY010000012">
    <property type="protein sequence ID" value="MEI7037820.1"/>
    <property type="molecule type" value="Genomic_DNA"/>
</dbReference>
<comment type="caution">
    <text evidence="8">The sequence shown here is derived from an EMBL/GenBank/DDBJ whole genome shotgun (WGS) entry which is preliminary data.</text>
</comment>
<dbReference type="SUPFAM" id="SSF55781">
    <property type="entry name" value="GAF domain-like"/>
    <property type="match status" value="1"/>
</dbReference>
<dbReference type="PANTHER" id="PTHR43304:SF1">
    <property type="entry name" value="PAC DOMAIN-CONTAINING PROTEIN"/>
    <property type="match status" value="1"/>
</dbReference>
<dbReference type="InterPro" id="IPR029016">
    <property type="entry name" value="GAF-like_dom_sf"/>
</dbReference>
<dbReference type="Gene3D" id="3.30.450.20">
    <property type="entry name" value="PAS domain"/>
    <property type="match status" value="1"/>
</dbReference>
<keyword evidence="3" id="KW-0597">Phosphoprotein</keyword>
<accession>A0ABU8JEW9</accession>
<dbReference type="InterPro" id="IPR013655">
    <property type="entry name" value="PAS_fold_3"/>
</dbReference>
<dbReference type="InterPro" id="IPR052162">
    <property type="entry name" value="Sensor_kinase/Photoreceptor"/>
</dbReference>
<feature type="domain" description="PAC" evidence="7">
    <location>
        <begin position="209"/>
        <end position="261"/>
    </location>
</feature>
<protein>
    <recommendedName>
        <fullName evidence="2">histidine kinase</fullName>
        <ecNumber evidence="2">2.7.13.3</ecNumber>
    </recommendedName>
</protein>
<dbReference type="Pfam" id="PF01590">
    <property type="entry name" value="GAF"/>
    <property type="match status" value="1"/>
</dbReference>
<evidence type="ECO:0000313" key="9">
    <source>
        <dbReference type="Proteomes" id="UP001381174"/>
    </source>
</evidence>
<sequence length="295" mass="32863">MEALGGYLHASRVDYGEVTLGTRLAWQAGYTSGLAPGEAPLAAKDLGTGDLIRLRQGLSVVSREMDGATGPLGDERPPRDAFAWVPIVRDGHWVAVLYVQSGGAHHWLPEDVALLEDVAGRIWSAAEQAETETALRKSEQRFRALMTAGTYAVYRMNPDWTQLRQLEGMGFLADTNEPSEAWLDAYVHPDDQRLVMQAVREASAKRHMYELEHRVRLADGTYGWTHSRAVPIFDDAGHIVEWFGTASDVTERRRGEEALKQLTAELEERVAKAVEERQAALAQVHECRSWKRSGS</sequence>
<evidence type="ECO:0000259" key="7">
    <source>
        <dbReference type="PROSITE" id="PS50113"/>
    </source>
</evidence>
<dbReference type="SMART" id="SM00086">
    <property type="entry name" value="PAC"/>
    <property type="match status" value="1"/>
</dbReference>
<reference evidence="8 9" key="1">
    <citation type="journal article" date="2014" name="Int. J. Syst. Evol. Microbiol.">
        <title>Fulvimonas yonginensis sp. nov., isolated from greenhouse soil, and emended description of the genus Fulvimonas.</title>
        <authorList>
            <person name="Ahn J.H."/>
            <person name="Kim S.J."/>
            <person name="Weon H.Y."/>
            <person name="Hong S.B."/>
            <person name="Seok S.J."/>
            <person name="Kwon S.W."/>
        </authorList>
    </citation>
    <scope>NUCLEOTIDE SEQUENCE [LARGE SCALE GENOMIC DNA]</scope>
    <source>
        <strain evidence="8 9">KACC 16952</strain>
    </source>
</reference>
<keyword evidence="9" id="KW-1185">Reference proteome</keyword>
<dbReference type="Pfam" id="PF08447">
    <property type="entry name" value="PAS_3"/>
    <property type="match status" value="1"/>
</dbReference>
<evidence type="ECO:0000256" key="3">
    <source>
        <dbReference type="ARBA" id="ARBA00022553"/>
    </source>
</evidence>
<evidence type="ECO:0000256" key="5">
    <source>
        <dbReference type="ARBA" id="ARBA00022777"/>
    </source>
</evidence>
<dbReference type="SMART" id="SM00065">
    <property type="entry name" value="GAF"/>
    <property type="match status" value="1"/>
</dbReference>
<dbReference type="SUPFAM" id="SSF55785">
    <property type="entry name" value="PYP-like sensor domain (PAS domain)"/>
    <property type="match status" value="1"/>
</dbReference>
<dbReference type="Gene3D" id="3.30.450.40">
    <property type="match status" value="1"/>
</dbReference>
<dbReference type="InterPro" id="IPR001610">
    <property type="entry name" value="PAC"/>
</dbReference>
<evidence type="ECO:0000256" key="2">
    <source>
        <dbReference type="ARBA" id="ARBA00012438"/>
    </source>
</evidence>
<dbReference type="InterPro" id="IPR000700">
    <property type="entry name" value="PAS-assoc_C"/>
</dbReference>
<dbReference type="EC" id="2.7.13.3" evidence="2"/>
<evidence type="ECO:0000313" key="8">
    <source>
        <dbReference type="EMBL" id="MEI7037820.1"/>
    </source>
</evidence>
<dbReference type="InterPro" id="IPR035965">
    <property type="entry name" value="PAS-like_dom_sf"/>
</dbReference>
<dbReference type="PROSITE" id="PS50113">
    <property type="entry name" value="PAC"/>
    <property type="match status" value="1"/>
</dbReference>
<comment type="catalytic activity">
    <reaction evidence="1">
        <text>ATP + protein L-histidine = ADP + protein N-phospho-L-histidine.</text>
        <dbReference type="EC" id="2.7.13.3"/>
    </reaction>
</comment>
<dbReference type="NCBIfam" id="TIGR00229">
    <property type="entry name" value="sensory_box"/>
    <property type="match status" value="1"/>
</dbReference>
<keyword evidence="4" id="KW-0808">Transferase</keyword>
<gene>
    <name evidence="8" type="ORF">WAT24_13710</name>
</gene>
<feature type="coiled-coil region" evidence="6">
    <location>
        <begin position="256"/>
        <end position="283"/>
    </location>
</feature>
<dbReference type="RefSeq" id="WP_336808458.1">
    <property type="nucleotide sequence ID" value="NZ_JBBBNY010000012.1"/>
</dbReference>
<evidence type="ECO:0000256" key="4">
    <source>
        <dbReference type="ARBA" id="ARBA00022679"/>
    </source>
</evidence>
<dbReference type="InterPro" id="IPR000014">
    <property type="entry name" value="PAS"/>
</dbReference>
<dbReference type="CDD" id="cd00130">
    <property type="entry name" value="PAS"/>
    <property type="match status" value="1"/>
</dbReference>
<name>A0ABU8JEW9_9GAMM</name>
<keyword evidence="5" id="KW-0418">Kinase</keyword>
<evidence type="ECO:0000256" key="1">
    <source>
        <dbReference type="ARBA" id="ARBA00000085"/>
    </source>
</evidence>
<organism evidence="8 9">
    <name type="scientific">Fulvimonas yonginensis</name>
    <dbReference type="NCBI Taxonomy" id="1495200"/>
    <lineage>
        <taxon>Bacteria</taxon>
        <taxon>Pseudomonadati</taxon>
        <taxon>Pseudomonadota</taxon>
        <taxon>Gammaproteobacteria</taxon>
        <taxon>Lysobacterales</taxon>
        <taxon>Rhodanobacteraceae</taxon>
        <taxon>Fulvimonas</taxon>
    </lineage>
</organism>
<dbReference type="InterPro" id="IPR003018">
    <property type="entry name" value="GAF"/>
</dbReference>
<dbReference type="PANTHER" id="PTHR43304">
    <property type="entry name" value="PHYTOCHROME-LIKE PROTEIN CPH1"/>
    <property type="match status" value="1"/>
</dbReference>
<keyword evidence="6" id="KW-0175">Coiled coil</keyword>
<evidence type="ECO:0000256" key="6">
    <source>
        <dbReference type="SAM" id="Coils"/>
    </source>
</evidence>
<dbReference type="Proteomes" id="UP001381174">
    <property type="component" value="Unassembled WGS sequence"/>
</dbReference>